<dbReference type="InterPro" id="IPR014752">
    <property type="entry name" value="Arrestin-like_C"/>
</dbReference>
<evidence type="ECO:0000313" key="5">
    <source>
        <dbReference type="EMBL" id="PAA81567.1"/>
    </source>
</evidence>
<dbReference type="OrthoDB" id="2333384at2759"/>
<feature type="region of interest" description="Disordered" evidence="2">
    <location>
        <begin position="338"/>
        <end position="442"/>
    </location>
</feature>
<dbReference type="SUPFAM" id="SSF81296">
    <property type="entry name" value="E set domains"/>
    <property type="match status" value="2"/>
</dbReference>
<dbReference type="InterPro" id="IPR011022">
    <property type="entry name" value="Arrestin_C-like"/>
</dbReference>
<dbReference type="EMBL" id="NIVC01000524">
    <property type="protein sequence ID" value="PAA81567.1"/>
    <property type="molecule type" value="Genomic_DNA"/>
</dbReference>
<sequence length="442" mass="48299">MGKLDIFEIKLEAGGPFLSGGVINGDVLLRLKKDIDIARVAVYLYGGGQVEFVDGSGGNAASSSRPTYEDHETYVRLAQIVYSKNSSHQTGPLRRICRNELYKFKFEFRLPADLPSSFMTVVFYKLTAFLDCGGKSHETTVPIVVINDLDLNRYRGRVALAEPIDVWSPARSRSDTGLISARLVANKRGYAIGETLTMQVEIYNNSRAKLENINACLVQKGVMKAYGAGGLQLRRVQRLLVKNLCLGRLRNAERLLVDDAKLALPWLVTSEVERSSRLIEIEYYLQLTSSTPLISAVTGAPLSQIVCVGPDYRKSEVVSVLAEEQIVIGMRALREPAVAMETDQQQSQQQQQQQQPNQPLQQLQQQQQQLYPSINGAAGGSAVPTAPPPPPPDGTDLTMFTMIPSAPPSYDEAIGGGGNGHPEKVPLSSPTDSGDSPEREAN</sequence>
<dbReference type="Pfam" id="PF02752">
    <property type="entry name" value="Arrestin_C"/>
    <property type="match status" value="1"/>
</dbReference>
<dbReference type="Gene3D" id="2.60.40.640">
    <property type="match status" value="2"/>
</dbReference>
<feature type="domain" description="Arrestin C-terminal-like" evidence="3">
    <location>
        <begin position="175"/>
        <end position="322"/>
    </location>
</feature>
<evidence type="ECO:0000313" key="4">
    <source>
        <dbReference type="EMBL" id="PAA59072.1"/>
    </source>
</evidence>
<gene>
    <name evidence="4" type="ORF">BOX15_Mlig024897g1</name>
    <name evidence="5" type="ORF">BOX15_Mlig024897g3</name>
</gene>
<comment type="caution">
    <text evidence="5">The sequence shown here is derived from an EMBL/GenBank/DDBJ whole genome shotgun (WGS) entry which is preliminary data.</text>
</comment>
<comment type="similarity">
    <text evidence="1">Belongs to the arrestin family.</text>
</comment>
<reference evidence="5 6" key="1">
    <citation type="submission" date="2017-06" db="EMBL/GenBank/DDBJ databases">
        <title>A platform for efficient transgenesis in Macrostomum lignano, a flatworm model organism for stem cell research.</title>
        <authorList>
            <person name="Berezikov E."/>
        </authorList>
    </citation>
    <scope>NUCLEOTIDE SEQUENCE [LARGE SCALE GENOMIC DNA]</scope>
    <source>
        <strain evidence="5">DV1</strain>
        <tissue evidence="5">Whole organism</tissue>
    </source>
</reference>
<name>A0A267G823_9PLAT</name>
<feature type="compositionally biased region" description="Low complexity" evidence="2">
    <location>
        <begin position="344"/>
        <end position="370"/>
    </location>
</feature>
<dbReference type="EMBL" id="NIVC01002299">
    <property type="protein sequence ID" value="PAA59072.1"/>
    <property type="molecule type" value="Genomic_DNA"/>
</dbReference>
<dbReference type="InterPro" id="IPR050357">
    <property type="entry name" value="Arrestin_domain-protein"/>
</dbReference>
<dbReference type="PANTHER" id="PTHR11188:SF17">
    <property type="entry name" value="FI21816P1"/>
    <property type="match status" value="1"/>
</dbReference>
<dbReference type="AlphaFoldDB" id="A0A267G823"/>
<dbReference type="Proteomes" id="UP000215902">
    <property type="component" value="Unassembled WGS sequence"/>
</dbReference>
<dbReference type="PANTHER" id="PTHR11188">
    <property type="entry name" value="ARRESTIN DOMAIN CONTAINING PROTEIN"/>
    <property type="match status" value="1"/>
</dbReference>
<evidence type="ECO:0000256" key="1">
    <source>
        <dbReference type="ARBA" id="ARBA00005298"/>
    </source>
</evidence>
<evidence type="ECO:0000259" key="3">
    <source>
        <dbReference type="SMART" id="SM01017"/>
    </source>
</evidence>
<proteinExistence type="inferred from homology"/>
<dbReference type="GO" id="GO:0015031">
    <property type="term" value="P:protein transport"/>
    <property type="evidence" value="ECO:0007669"/>
    <property type="project" value="TreeGrafter"/>
</dbReference>
<evidence type="ECO:0000313" key="6">
    <source>
        <dbReference type="Proteomes" id="UP000215902"/>
    </source>
</evidence>
<dbReference type="InterPro" id="IPR014756">
    <property type="entry name" value="Ig_E-set"/>
</dbReference>
<accession>A0A267G823</accession>
<dbReference type="InterPro" id="IPR011021">
    <property type="entry name" value="Arrestin-like_N"/>
</dbReference>
<dbReference type="SMART" id="SM01017">
    <property type="entry name" value="Arrestin_C"/>
    <property type="match status" value="1"/>
</dbReference>
<dbReference type="GO" id="GO:0005737">
    <property type="term" value="C:cytoplasm"/>
    <property type="evidence" value="ECO:0007669"/>
    <property type="project" value="TreeGrafter"/>
</dbReference>
<keyword evidence="6" id="KW-1185">Reference proteome</keyword>
<dbReference type="Pfam" id="PF00339">
    <property type="entry name" value="Arrestin_N"/>
    <property type="match status" value="1"/>
</dbReference>
<protein>
    <recommendedName>
        <fullName evidence="3">Arrestin C-terminal-like domain-containing protein</fullName>
    </recommendedName>
</protein>
<organism evidence="5 6">
    <name type="scientific">Macrostomum lignano</name>
    <dbReference type="NCBI Taxonomy" id="282301"/>
    <lineage>
        <taxon>Eukaryota</taxon>
        <taxon>Metazoa</taxon>
        <taxon>Spiralia</taxon>
        <taxon>Lophotrochozoa</taxon>
        <taxon>Platyhelminthes</taxon>
        <taxon>Rhabditophora</taxon>
        <taxon>Macrostomorpha</taxon>
        <taxon>Macrostomida</taxon>
        <taxon>Macrostomidae</taxon>
        <taxon>Macrostomum</taxon>
    </lineage>
</organism>
<evidence type="ECO:0000256" key="2">
    <source>
        <dbReference type="SAM" id="MobiDB-lite"/>
    </source>
</evidence>
<dbReference type="STRING" id="282301.A0A267G823"/>